<evidence type="ECO:0000256" key="3">
    <source>
        <dbReference type="ARBA" id="ARBA00023180"/>
    </source>
</evidence>
<dbReference type="SUPFAM" id="SSF63829">
    <property type="entry name" value="Calcium-dependent phosphotriesterase"/>
    <property type="match status" value="1"/>
</dbReference>
<dbReference type="GO" id="GO:0005576">
    <property type="term" value="C:extracellular region"/>
    <property type="evidence" value="ECO:0007669"/>
    <property type="project" value="TreeGrafter"/>
</dbReference>
<evidence type="ECO:0000313" key="4">
    <source>
        <dbReference type="EMBL" id="SVB33309.1"/>
    </source>
</evidence>
<dbReference type="PANTHER" id="PTHR10680:SF14">
    <property type="entry name" value="PEPTIDYL-GLYCINE ALPHA-AMIDATING MONOOXYGENASE"/>
    <property type="match status" value="1"/>
</dbReference>
<accession>A0A382D5A4</accession>
<dbReference type="PROSITE" id="PS51125">
    <property type="entry name" value="NHL"/>
    <property type="match status" value="2"/>
</dbReference>
<dbReference type="AlphaFoldDB" id="A0A382D5A4"/>
<feature type="non-terminal residue" evidence="4">
    <location>
        <position position="339"/>
    </location>
</feature>
<protein>
    <recommendedName>
        <fullName evidence="5">SMP-30/Gluconolactonase/LRE-like region domain-containing protein</fullName>
    </recommendedName>
</protein>
<proteinExistence type="predicted"/>
<dbReference type="InterPro" id="IPR011042">
    <property type="entry name" value="6-blade_b-propeller_TolB-like"/>
</dbReference>
<dbReference type="Pfam" id="PF01436">
    <property type="entry name" value="NHL"/>
    <property type="match status" value="2"/>
</dbReference>
<evidence type="ECO:0008006" key="5">
    <source>
        <dbReference type="Google" id="ProtNLM"/>
    </source>
</evidence>
<name>A0A382D5A4_9ZZZZ</name>
<dbReference type="EMBL" id="UINC01037589">
    <property type="protein sequence ID" value="SVB33309.1"/>
    <property type="molecule type" value="Genomic_DNA"/>
</dbReference>
<keyword evidence="1" id="KW-0732">Signal</keyword>
<keyword evidence="3" id="KW-0325">Glycoprotein</keyword>
<gene>
    <name evidence="4" type="ORF">METZ01_LOCUS186163</name>
</gene>
<dbReference type="PANTHER" id="PTHR10680">
    <property type="entry name" value="PEPTIDYL-GLYCINE ALPHA-AMIDATING MONOOXYGENASE"/>
    <property type="match status" value="1"/>
</dbReference>
<dbReference type="InterPro" id="IPR001258">
    <property type="entry name" value="NHL_repeat"/>
</dbReference>
<keyword evidence="2" id="KW-0677">Repeat</keyword>
<organism evidence="4">
    <name type="scientific">marine metagenome</name>
    <dbReference type="NCBI Taxonomy" id="408172"/>
    <lineage>
        <taxon>unclassified sequences</taxon>
        <taxon>metagenomes</taxon>
        <taxon>ecological metagenomes</taxon>
    </lineage>
</organism>
<evidence type="ECO:0000256" key="1">
    <source>
        <dbReference type="ARBA" id="ARBA00022729"/>
    </source>
</evidence>
<evidence type="ECO:0000256" key="2">
    <source>
        <dbReference type="ARBA" id="ARBA00022737"/>
    </source>
</evidence>
<sequence>MPATCRTHLMVAVAVLGVAFLRDGLHAQSSTTNPYRATLGWERLPAGRVLGTVSGVFPDPDGRHLWMLDRCGANQCAGTDLNPIMKFDLDGNLVDSFGAGLFAFPHGFFLDHEGFLWVTEGGSHGDARATLGESMGMGHQILKLNQQGDVVMRLGEAAVWGDDESHFNGPSGVVVSPGGAIWVSDGHRGGNNRIVKFDREGNFLLAIGGGVGSESKEARRFSDPHDIKMDSQGRVYVADRGNSRIQVFDQDGELLYLWTHYGKPSGLFIDRNDILYAGDGLSGMVRSGPPDNWRSNLGWEKGIRIGDLKTDQAWVTHFIPQHDVDVGAGIEFLGVDFEG</sequence>
<dbReference type="Gene3D" id="2.120.10.30">
    <property type="entry name" value="TolB, C-terminal domain"/>
    <property type="match status" value="1"/>
</dbReference>
<reference evidence="4" key="1">
    <citation type="submission" date="2018-05" db="EMBL/GenBank/DDBJ databases">
        <authorList>
            <person name="Lanie J.A."/>
            <person name="Ng W.-L."/>
            <person name="Kazmierczak K.M."/>
            <person name="Andrzejewski T.M."/>
            <person name="Davidsen T.M."/>
            <person name="Wayne K.J."/>
            <person name="Tettelin H."/>
            <person name="Glass J.I."/>
            <person name="Rusch D."/>
            <person name="Podicherti R."/>
            <person name="Tsui H.-C.T."/>
            <person name="Winkler M.E."/>
        </authorList>
    </citation>
    <scope>NUCLEOTIDE SEQUENCE</scope>
</reference>